<name>A0A644YKT9_9ZZZZ</name>
<organism evidence="2">
    <name type="scientific">bioreactor metagenome</name>
    <dbReference type="NCBI Taxonomy" id="1076179"/>
    <lineage>
        <taxon>unclassified sequences</taxon>
        <taxon>metagenomes</taxon>
        <taxon>ecological metagenomes</taxon>
    </lineage>
</organism>
<evidence type="ECO:0000313" key="2">
    <source>
        <dbReference type="EMBL" id="MPM29262.1"/>
    </source>
</evidence>
<feature type="transmembrane region" description="Helical" evidence="1">
    <location>
        <begin position="31"/>
        <end position="49"/>
    </location>
</feature>
<protein>
    <submittedName>
        <fullName evidence="2">Uncharacterized protein</fullName>
    </submittedName>
</protein>
<gene>
    <name evidence="2" type="ORF">SDC9_75802</name>
</gene>
<accession>A0A644YKT9</accession>
<keyword evidence="1" id="KW-0472">Membrane</keyword>
<proteinExistence type="predicted"/>
<comment type="caution">
    <text evidence="2">The sequence shown here is derived from an EMBL/GenBank/DDBJ whole genome shotgun (WGS) entry which is preliminary data.</text>
</comment>
<dbReference type="AlphaFoldDB" id="A0A644YKT9"/>
<sequence length="82" mass="9621">MRKIPATRPPNTVPEYCRAMKGTGPNFIRQYIGFLVYVWTVYGNGFWVYPTGISSGVLYGYVWRTSHYEYSQFRVSMIDCLY</sequence>
<keyword evidence="1" id="KW-0812">Transmembrane</keyword>
<evidence type="ECO:0000256" key="1">
    <source>
        <dbReference type="SAM" id="Phobius"/>
    </source>
</evidence>
<dbReference type="EMBL" id="VSSQ01005466">
    <property type="protein sequence ID" value="MPM29262.1"/>
    <property type="molecule type" value="Genomic_DNA"/>
</dbReference>
<keyword evidence="1" id="KW-1133">Transmembrane helix</keyword>
<reference evidence="2" key="1">
    <citation type="submission" date="2019-08" db="EMBL/GenBank/DDBJ databases">
        <authorList>
            <person name="Kucharzyk K."/>
            <person name="Murdoch R.W."/>
            <person name="Higgins S."/>
            <person name="Loffler F."/>
        </authorList>
    </citation>
    <scope>NUCLEOTIDE SEQUENCE</scope>
</reference>